<dbReference type="Pfam" id="PF00240">
    <property type="entry name" value="ubiquitin"/>
    <property type="match status" value="1"/>
</dbReference>
<dbReference type="GO" id="GO:0071816">
    <property type="term" value="P:tail-anchored membrane protein insertion into ER membrane"/>
    <property type="evidence" value="ECO:0007669"/>
    <property type="project" value="TreeGrafter"/>
</dbReference>
<proteinExistence type="predicted"/>
<dbReference type="InterPro" id="IPR041421">
    <property type="entry name" value="Ubl4_C_TUGS"/>
</dbReference>
<dbReference type="GO" id="GO:0071818">
    <property type="term" value="C:BAT3 complex"/>
    <property type="evidence" value="ECO:0007669"/>
    <property type="project" value="TreeGrafter"/>
</dbReference>
<dbReference type="PROSITE" id="PS50053">
    <property type="entry name" value="UBIQUITIN_2"/>
    <property type="match status" value="1"/>
</dbReference>
<name>A0A6P8HZY1_ACTTE</name>
<dbReference type="InterPro" id="IPR019956">
    <property type="entry name" value="Ubiquitin_dom"/>
</dbReference>
<evidence type="ECO:0000256" key="2">
    <source>
        <dbReference type="ARBA" id="ARBA00022490"/>
    </source>
</evidence>
<feature type="domain" description="Ubiquitin-like" evidence="3">
    <location>
        <begin position="1"/>
        <end position="76"/>
    </location>
</feature>
<dbReference type="FunCoup" id="A0A6P8HZY1">
    <property type="interactions" value="1628"/>
</dbReference>
<sequence length="144" mass="16546">MKIKVKILNGQETELEVSETEPVLSVKALVSREMNVEVDDQRLVYRGKTLTDNCCLHDYEVTDGAKLHLFVKKSSEVSELRAKCSKTDFWLNLRTLLKSHFSDADAEKVLQKSREDFNSWMAQLSLDDIERMAQVHMEEQSPGI</sequence>
<dbReference type="InterPro" id="IPR029071">
    <property type="entry name" value="Ubiquitin-like_domsf"/>
</dbReference>
<dbReference type="SMART" id="SM00213">
    <property type="entry name" value="UBQ"/>
    <property type="match status" value="1"/>
</dbReference>
<dbReference type="Proteomes" id="UP000515163">
    <property type="component" value="Unplaced"/>
</dbReference>
<dbReference type="GO" id="GO:0006620">
    <property type="term" value="P:post-translational protein targeting to endoplasmic reticulum membrane"/>
    <property type="evidence" value="ECO:0007669"/>
    <property type="project" value="InterPro"/>
</dbReference>
<accession>A0A6P8HZY1</accession>
<dbReference type="InParanoid" id="A0A6P8HZY1"/>
<dbReference type="PANTHER" id="PTHR46555:SF1">
    <property type="entry name" value="UBIQUITIN-LIKE PROTEIN 4A"/>
    <property type="match status" value="1"/>
</dbReference>
<reference evidence="5" key="1">
    <citation type="submission" date="2025-08" db="UniProtKB">
        <authorList>
            <consortium name="RefSeq"/>
        </authorList>
    </citation>
    <scope>IDENTIFICATION</scope>
    <source>
        <tissue evidence="5">Tentacle</tissue>
    </source>
</reference>
<dbReference type="KEGG" id="aten:116297779"/>
<evidence type="ECO:0000313" key="5">
    <source>
        <dbReference type="RefSeq" id="XP_031561929.1"/>
    </source>
</evidence>
<comment type="subcellular location">
    <subcellularLocation>
        <location evidence="1">Cytoplasm</location>
        <location evidence="1">Cytosol</location>
    </subcellularLocation>
</comment>
<protein>
    <submittedName>
        <fullName evidence="5">Ubiquitin-like protein 4A</fullName>
    </submittedName>
</protein>
<dbReference type="GeneID" id="116297779"/>
<gene>
    <name evidence="5" type="primary">LOC116297779</name>
</gene>
<organism evidence="4 5">
    <name type="scientific">Actinia tenebrosa</name>
    <name type="common">Australian red waratah sea anemone</name>
    <dbReference type="NCBI Taxonomy" id="6105"/>
    <lineage>
        <taxon>Eukaryota</taxon>
        <taxon>Metazoa</taxon>
        <taxon>Cnidaria</taxon>
        <taxon>Anthozoa</taxon>
        <taxon>Hexacorallia</taxon>
        <taxon>Actiniaria</taxon>
        <taxon>Actiniidae</taxon>
        <taxon>Actinia</taxon>
    </lineage>
</organism>
<dbReference type="PANTHER" id="PTHR46555">
    <property type="entry name" value="UBIQUITIN-LIKE PROTEIN 4A"/>
    <property type="match status" value="1"/>
</dbReference>
<dbReference type="SUPFAM" id="SSF54236">
    <property type="entry name" value="Ubiquitin-like"/>
    <property type="match status" value="1"/>
</dbReference>
<evidence type="ECO:0000313" key="4">
    <source>
        <dbReference type="Proteomes" id="UP000515163"/>
    </source>
</evidence>
<dbReference type="InterPro" id="IPR047154">
    <property type="entry name" value="UBL4A-like"/>
</dbReference>
<dbReference type="InterPro" id="IPR000626">
    <property type="entry name" value="Ubiquitin-like_dom"/>
</dbReference>
<evidence type="ECO:0000259" key="3">
    <source>
        <dbReference type="PROSITE" id="PS50053"/>
    </source>
</evidence>
<dbReference type="PRINTS" id="PR00348">
    <property type="entry name" value="UBIQUITIN"/>
</dbReference>
<dbReference type="GO" id="GO:0051087">
    <property type="term" value="F:protein-folding chaperone binding"/>
    <property type="evidence" value="ECO:0007669"/>
    <property type="project" value="TreeGrafter"/>
</dbReference>
<evidence type="ECO:0000256" key="1">
    <source>
        <dbReference type="ARBA" id="ARBA00004514"/>
    </source>
</evidence>
<dbReference type="OrthoDB" id="417450at2759"/>
<dbReference type="Gene3D" id="3.10.20.90">
    <property type="entry name" value="Phosphatidylinositol 3-kinase Catalytic Subunit, Chain A, domain 1"/>
    <property type="match status" value="1"/>
</dbReference>
<keyword evidence="4" id="KW-1185">Reference proteome</keyword>
<dbReference type="Pfam" id="PF17840">
    <property type="entry name" value="Tugs"/>
    <property type="match status" value="1"/>
</dbReference>
<dbReference type="RefSeq" id="XP_031561929.1">
    <property type="nucleotide sequence ID" value="XM_031706069.1"/>
</dbReference>
<dbReference type="AlphaFoldDB" id="A0A6P8HZY1"/>
<keyword evidence="2" id="KW-0963">Cytoplasm</keyword>